<feature type="region of interest" description="Disordered" evidence="1">
    <location>
        <begin position="27"/>
        <end position="106"/>
    </location>
</feature>
<accession>A0ABQ4Q978</accession>
<feature type="compositionally biased region" description="Pro residues" evidence="1">
    <location>
        <begin position="48"/>
        <end position="69"/>
    </location>
</feature>
<reference evidence="2 3" key="1">
    <citation type="journal article" date="2022" name="Int. J. Syst. Evol. Microbiol.">
        <title>Noviherbaspirillum aridicola sp. nov., isolated from an arid soil in Pakistan.</title>
        <authorList>
            <person name="Khan I.U."/>
            <person name="Saqib M."/>
            <person name="Amin A."/>
            <person name="Hussain F."/>
            <person name="Li L."/>
            <person name="Liu Y.H."/>
            <person name="Fang B.Z."/>
            <person name="Ahmed I."/>
            <person name="Li W.J."/>
        </authorList>
    </citation>
    <scope>NUCLEOTIDE SEQUENCE [LARGE SCALE GENOMIC DNA]</scope>
    <source>
        <strain evidence="2 3">NCCP-691</strain>
    </source>
</reference>
<organism evidence="2 3">
    <name type="scientific">Noviherbaspirillum aridicola</name>
    <dbReference type="NCBI Taxonomy" id="2849687"/>
    <lineage>
        <taxon>Bacteria</taxon>
        <taxon>Pseudomonadati</taxon>
        <taxon>Pseudomonadota</taxon>
        <taxon>Betaproteobacteria</taxon>
        <taxon>Burkholderiales</taxon>
        <taxon>Oxalobacteraceae</taxon>
        <taxon>Noviherbaspirillum</taxon>
    </lineage>
</organism>
<dbReference type="Proteomes" id="UP000887222">
    <property type="component" value="Unassembled WGS sequence"/>
</dbReference>
<evidence type="ECO:0000313" key="3">
    <source>
        <dbReference type="Proteomes" id="UP000887222"/>
    </source>
</evidence>
<proteinExistence type="predicted"/>
<evidence type="ECO:0000313" key="2">
    <source>
        <dbReference type="EMBL" id="GIZ53774.1"/>
    </source>
</evidence>
<evidence type="ECO:0000256" key="1">
    <source>
        <dbReference type="SAM" id="MobiDB-lite"/>
    </source>
</evidence>
<comment type="caution">
    <text evidence="2">The sequence shown here is derived from an EMBL/GenBank/DDBJ whole genome shotgun (WGS) entry which is preliminary data.</text>
</comment>
<feature type="compositionally biased region" description="Basic residues" evidence="1">
    <location>
        <begin position="175"/>
        <end position="187"/>
    </location>
</feature>
<gene>
    <name evidence="2" type="ORF">NCCP691_37880</name>
</gene>
<keyword evidence="3" id="KW-1185">Reference proteome</keyword>
<feature type="compositionally biased region" description="Pro residues" evidence="1">
    <location>
        <begin position="93"/>
        <end position="102"/>
    </location>
</feature>
<name>A0ABQ4Q978_9BURK</name>
<protein>
    <submittedName>
        <fullName evidence="2">Uncharacterized protein</fullName>
    </submittedName>
</protein>
<dbReference type="EMBL" id="BPMK01000020">
    <property type="protein sequence ID" value="GIZ53774.1"/>
    <property type="molecule type" value="Genomic_DNA"/>
</dbReference>
<feature type="region of interest" description="Disordered" evidence="1">
    <location>
        <begin position="166"/>
        <end position="187"/>
    </location>
</feature>
<sequence>MPLTLSDDRVVRVGWERVRVADSLHGTRRPMRPALPDAVGDGDYFEPPALPPELPPEAPPELPPVMPELPPEEPAPEEPLPLAPLAPLLPLAPDDPPPPPRSQPTAVMLSAARTSKIFDVVLIAFILVPFMKIRLQGSTSDRFNYDKFSLVGVPPALVARQLPCQPDCGAASRARPQRASRSLHRHS</sequence>